<evidence type="ECO:0000256" key="8">
    <source>
        <dbReference type="ARBA" id="ARBA00023128"/>
    </source>
</evidence>
<dbReference type="PROSITE" id="PS50920">
    <property type="entry name" value="SOLCAR"/>
    <property type="match status" value="1"/>
</dbReference>
<dbReference type="InterPro" id="IPR018108">
    <property type="entry name" value="MCP_transmembrane"/>
</dbReference>
<sequence>MPTSPALTTVPSTSSSDANKTPSQQFLNGSTAAGARALGTQIVAFYFRAPVKSFLRLRVDYMTVARAIRPPPVSEGWSFASTTPGLLYNAVKLHGWGFIPRQVLPPLFANATVGAILYTSYLQTLGVLHEESKKQRKRVYPPPGVAATFAAGATAGAVQSVIAAPLDALVVRFNVQDMLQGGYKSVYHYSRDKLIQIGVKGVWSGFALSFAKESLGYGLFFSSFEFVKQQSYYRFISWLYSGPSESHPITPHFLIEPSFLLLAGACASITQQSIQYPLTKIQSIHYTQLESLDYVRKTSGHDQTHPNYKSCYKKTWKQCLVHAKKAGGMRRWLWQGLFMNTVRQIPSTSAGLFVFEVFRRRYGEKSEEPTTVIVGERRLLLA</sequence>
<proteinExistence type="inferred from homology"/>
<dbReference type="OrthoDB" id="3364892at2759"/>
<dbReference type="GO" id="GO:0022857">
    <property type="term" value="F:transmembrane transporter activity"/>
    <property type="evidence" value="ECO:0007669"/>
    <property type="project" value="TreeGrafter"/>
</dbReference>
<evidence type="ECO:0000256" key="9">
    <source>
        <dbReference type="ARBA" id="ARBA00023136"/>
    </source>
</evidence>
<keyword evidence="9 10" id="KW-0472">Membrane</keyword>
<evidence type="ECO:0000256" key="3">
    <source>
        <dbReference type="ARBA" id="ARBA00022448"/>
    </source>
</evidence>
<keyword evidence="6" id="KW-0999">Mitochondrion inner membrane</keyword>
<dbReference type="InterPro" id="IPR050567">
    <property type="entry name" value="Mitochondrial_Carrier"/>
</dbReference>
<evidence type="ECO:0000256" key="1">
    <source>
        <dbReference type="ARBA" id="ARBA00004225"/>
    </source>
</evidence>
<dbReference type="STRING" id="1076935.U4L2K1"/>
<dbReference type="GO" id="GO:0031966">
    <property type="term" value="C:mitochondrial membrane"/>
    <property type="evidence" value="ECO:0007669"/>
    <property type="project" value="UniProtKB-SubCell"/>
</dbReference>
<evidence type="ECO:0000256" key="2">
    <source>
        <dbReference type="ARBA" id="ARBA00006375"/>
    </source>
</evidence>
<dbReference type="OMA" id="SWRMTTP"/>
<evidence type="ECO:0000313" key="13">
    <source>
        <dbReference type="EMBL" id="CCX06493.1"/>
    </source>
</evidence>
<keyword evidence="3 11" id="KW-0813">Transport</keyword>
<dbReference type="AlphaFoldDB" id="U4L2K1"/>
<gene>
    <name evidence="13" type="ORF">PCON_06080</name>
</gene>
<keyword evidence="14" id="KW-1185">Reference proteome</keyword>
<dbReference type="Proteomes" id="UP000018144">
    <property type="component" value="Unassembled WGS sequence"/>
</dbReference>
<evidence type="ECO:0000256" key="5">
    <source>
        <dbReference type="ARBA" id="ARBA00022737"/>
    </source>
</evidence>
<dbReference type="Pfam" id="PF00153">
    <property type="entry name" value="Mito_carr"/>
    <property type="match status" value="2"/>
</dbReference>
<evidence type="ECO:0000313" key="14">
    <source>
        <dbReference type="Proteomes" id="UP000018144"/>
    </source>
</evidence>
<dbReference type="PANTHER" id="PTHR45624">
    <property type="entry name" value="MITOCHONDRIAL BASIC AMINO ACIDS TRANSPORTER-RELATED"/>
    <property type="match status" value="1"/>
</dbReference>
<dbReference type="eggNOG" id="ENOG502QWM5">
    <property type="taxonomic scope" value="Eukaryota"/>
</dbReference>
<evidence type="ECO:0000256" key="12">
    <source>
        <dbReference type="SAM" id="MobiDB-lite"/>
    </source>
</evidence>
<protein>
    <submittedName>
        <fullName evidence="13">Similar to Mitochondrial substrate carrier family protein S acc. no. Q54FE6</fullName>
    </submittedName>
</protein>
<keyword evidence="8" id="KW-0496">Mitochondrion</keyword>
<comment type="subcellular location">
    <subcellularLocation>
        <location evidence="1">Mitochondrion membrane</location>
        <topology evidence="1">Multi-pass membrane protein</topology>
    </subcellularLocation>
</comment>
<keyword evidence="4 10" id="KW-0812">Transmembrane</keyword>
<keyword evidence="5" id="KW-0677">Repeat</keyword>
<evidence type="ECO:0000256" key="6">
    <source>
        <dbReference type="ARBA" id="ARBA00022792"/>
    </source>
</evidence>
<reference evidence="13 14" key="1">
    <citation type="journal article" date="2013" name="PLoS Genet.">
        <title>The genome and development-dependent transcriptomes of Pyronema confluens: a window into fungal evolution.</title>
        <authorList>
            <person name="Traeger S."/>
            <person name="Altegoer F."/>
            <person name="Freitag M."/>
            <person name="Gabaldon T."/>
            <person name="Kempken F."/>
            <person name="Kumar A."/>
            <person name="Marcet-Houben M."/>
            <person name="Poggeler S."/>
            <person name="Stajich J.E."/>
            <person name="Nowrousian M."/>
        </authorList>
    </citation>
    <scope>NUCLEOTIDE SEQUENCE [LARGE SCALE GENOMIC DNA]</scope>
    <source>
        <strain evidence="14">CBS 100304</strain>
        <tissue evidence="13">Vegetative mycelium</tissue>
    </source>
</reference>
<dbReference type="InterPro" id="IPR023395">
    <property type="entry name" value="MCP_dom_sf"/>
</dbReference>
<keyword evidence="7" id="KW-1133">Transmembrane helix</keyword>
<feature type="region of interest" description="Disordered" evidence="12">
    <location>
        <begin position="1"/>
        <end position="22"/>
    </location>
</feature>
<evidence type="ECO:0000256" key="10">
    <source>
        <dbReference type="PROSITE-ProRule" id="PRU00282"/>
    </source>
</evidence>
<evidence type="ECO:0000256" key="11">
    <source>
        <dbReference type="RuleBase" id="RU000488"/>
    </source>
</evidence>
<name>U4L2K1_PYROM</name>
<feature type="repeat" description="Solcar" evidence="10">
    <location>
        <begin position="143"/>
        <end position="230"/>
    </location>
</feature>
<dbReference type="EMBL" id="HF935290">
    <property type="protein sequence ID" value="CCX06493.1"/>
    <property type="molecule type" value="Genomic_DNA"/>
</dbReference>
<dbReference type="PANTHER" id="PTHR45624:SF26">
    <property type="entry name" value="CARRIER PROTEIN, PUTATIVE (AFU_ORTHOLOGUE AFUA_1G07710)-RELATED"/>
    <property type="match status" value="1"/>
</dbReference>
<organism evidence="13 14">
    <name type="scientific">Pyronema omphalodes (strain CBS 100304)</name>
    <name type="common">Pyronema confluens</name>
    <dbReference type="NCBI Taxonomy" id="1076935"/>
    <lineage>
        <taxon>Eukaryota</taxon>
        <taxon>Fungi</taxon>
        <taxon>Dikarya</taxon>
        <taxon>Ascomycota</taxon>
        <taxon>Pezizomycotina</taxon>
        <taxon>Pezizomycetes</taxon>
        <taxon>Pezizales</taxon>
        <taxon>Pyronemataceae</taxon>
        <taxon>Pyronema</taxon>
    </lineage>
</organism>
<comment type="similarity">
    <text evidence="2 11">Belongs to the mitochondrial carrier (TC 2.A.29) family.</text>
</comment>
<evidence type="ECO:0000256" key="4">
    <source>
        <dbReference type="ARBA" id="ARBA00022692"/>
    </source>
</evidence>
<evidence type="ECO:0000256" key="7">
    <source>
        <dbReference type="ARBA" id="ARBA00022989"/>
    </source>
</evidence>
<dbReference type="SUPFAM" id="SSF103506">
    <property type="entry name" value="Mitochondrial carrier"/>
    <property type="match status" value="1"/>
</dbReference>
<dbReference type="Gene3D" id="1.50.40.10">
    <property type="entry name" value="Mitochondrial carrier domain"/>
    <property type="match status" value="1"/>
</dbReference>
<accession>U4L2K1</accession>